<keyword evidence="4" id="KW-0597">Phosphoprotein</keyword>
<dbReference type="InterPro" id="IPR011006">
    <property type="entry name" value="CheY-like_superfamily"/>
</dbReference>
<keyword evidence="2 7" id="KW-0238">DNA-binding</keyword>
<gene>
    <name evidence="7" type="ORF">DQG23_25990</name>
</gene>
<evidence type="ECO:0000313" key="8">
    <source>
        <dbReference type="Proteomes" id="UP000250369"/>
    </source>
</evidence>
<dbReference type="PANTHER" id="PTHR43280">
    <property type="entry name" value="ARAC-FAMILY TRANSCRIPTIONAL REGULATOR"/>
    <property type="match status" value="1"/>
</dbReference>
<comment type="caution">
    <text evidence="7">The sequence shown here is derived from an EMBL/GenBank/DDBJ whole genome shotgun (WGS) entry which is preliminary data.</text>
</comment>
<dbReference type="SMART" id="SM00448">
    <property type="entry name" value="REC"/>
    <property type="match status" value="1"/>
</dbReference>
<dbReference type="Pfam" id="PF00072">
    <property type="entry name" value="Response_reg"/>
    <property type="match status" value="1"/>
</dbReference>
<dbReference type="SMART" id="SM00342">
    <property type="entry name" value="HTH_ARAC"/>
    <property type="match status" value="1"/>
</dbReference>
<organism evidence="7 8">
    <name type="scientific">Paenibacillus contaminans</name>
    <dbReference type="NCBI Taxonomy" id="450362"/>
    <lineage>
        <taxon>Bacteria</taxon>
        <taxon>Bacillati</taxon>
        <taxon>Bacillota</taxon>
        <taxon>Bacilli</taxon>
        <taxon>Bacillales</taxon>
        <taxon>Paenibacillaceae</taxon>
        <taxon>Paenibacillus</taxon>
    </lineage>
</organism>
<keyword evidence="1" id="KW-0805">Transcription regulation</keyword>
<keyword evidence="8" id="KW-1185">Reference proteome</keyword>
<dbReference type="SUPFAM" id="SSF46689">
    <property type="entry name" value="Homeodomain-like"/>
    <property type="match status" value="2"/>
</dbReference>
<proteinExistence type="predicted"/>
<reference evidence="7 8" key="1">
    <citation type="journal article" date="2009" name="Int. J. Syst. Evol. Microbiol.">
        <title>Paenibacillus contaminans sp. nov., isolated from a contaminated laboratory plate.</title>
        <authorList>
            <person name="Chou J.H."/>
            <person name="Lee J.H."/>
            <person name="Lin M.C."/>
            <person name="Chang P.S."/>
            <person name="Arun A.B."/>
            <person name="Young C.C."/>
            <person name="Chen W.M."/>
        </authorList>
    </citation>
    <scope>NUCLEOTIDE SEQUENCE [LARGE SCALE GENOMIC DNA]</scope>
    <source>
        <strain evidence="7 8">CKOBP-6</strain>
    </source>
</reference>
<dbReference type="Gene3D" id="1.10.10.60">
    <property type="entry name" value="Homeodomain-like"/>
    <property type="match status" value="2"/>
</dbReference>
<feature type="modified residue" description="4-aspartylphosphate" evidence="4">
    <location>
        <position position="53"/>
    </location>
</feature>
<dbReference type="PROSITE" id="PS50110">
    <property type="entry name" value="RESPONSE_REGULATORY"/>
    <property type="match status" value="1"/>
</dbReference>
<dbReference type="GO" id="GO:0043565">
    <property type="term" value="F:sequence-specific DNA binding"/>
    <property type="evidence" value="ECO:0007669"/>
    <property type="project" value="InterPro"/>
</dbReference>
<protein>
    <submittedName>
        <fullName evidence="7">DNA-binding response regulator</fullName>
    </submittedName>
</protein>
<dbReference type="InterPro" id="IPR018060">
    <property type="entry name" value="HTH_AraC"/>
</dbReference>
<sequence>MYRMIIVDDLPIIVEGLMDLFSRDERLTLFPAYSAYEALEVLKREKIDIVLSDIKMPGMEGIELLHEVRKYWPACKVIFLTSYDDFQYAKNAISGGGFDYLLKTETSGAIQAAVTKAIAKLESDYEEKKRLHQAQMAKKQAIPLLQQQYLYGLINRESSPSPEKLSEQLQHMDIPLSGDIPIMLLVGRIDSWADKADASDRKLMLYAVQNIADEYLRPGTKLVSSVYEELNPFWLLQPQEEQQVTGEAHTNGEAWPYAFTFCFAMLESIQRACRDILKLPISFVMSEVPLPWNQLADKFDAMRTILLGEPGAGTELRLTDDMFGNAGGTGDSEKSRLLGSKRKKIDLLRHYLENGTEAEFNQLYMEIMDTGGETYSGFMRLEMYHSLVSVFLSYFNLHPAASAVLAQIDKNRLTHVETSVTWGEMEQYFAMLARLIFAYRAEMPVQSEHDVVSWMNDYIRKHLADDLSLTHLAEQAHLHPVYLSRLYKQVTGVSLTDMINRCRLEKAKELLKASPYKIYEIAGMIGYDSRLSFIRFFKTQMSMTPQEYRDL</sequence>
<feature type="domain" description="Response regulatory" evidence="6">
    <location>
        <begin position="3"/>
        <end position="118"/>
    </location>
</feature>
<keyword evidence="3" id="KW-0804">Transcription</keyword>
<evidence type="ECO:0000313" key="7">
    <source>
        <dbReference type="EMBL" id="RAV17864.1"/>
    </source>
</evidence>
<dbReference type="InterPro" id="IPR001789">
    <property type="entry name" value="Sig_transdc_resp-reg_receiver"/>
</dbReference>
<dbReference type="EMBL" id="QMFB01000017">
    <property type="protein sequence ID" value="RAV17864.1"/>
    <property type="molecule type" value="Genomic_DNA"/>
</dbReference>
<feature type="domain" description="HTH araC/xylS-type" evidence="5">
    <location>
        <begin position="453"/>
        <end position="551"/>
    </location>
</feature>
<dbReference type="Gene3D" id="3.40.50.2300">
    <property type="match status" value="1"/>
</dbReference>
<dbReference type="GO" id="GO:0003700">
    <property type="term" value="F:DNA-binding transcription factor activity"/>
    <property type="evidence" value="ECO:0007669"/>
    <property type="project" value="InterPro"/>
</dbReference>
<dbReference type="PROSITE" id="PS01124">
    <property type="entry name" value="HTH_ARAC_FAMILY_2"/>
    <property type="match status" value="1"/>
</dbReference>
<evidence type="ECO:0000259" key="6">
    <source>
        <dbReference type="PROSITE" id="PS50110"/>
    </source>
</evidence>
<evidence type="ECO:0000256" key="2">
    <source>
        <dbReference type="ARBA" id="ARBA00023125"/>
    </source>
</evidence>
<evidence type="ECO:0000256" key="1">
    <source>
        <dbReference type="ARBA" id="ARBA00023015"/>
    </source>
</evidence>
<dbReference type="OrthoDB" id="2543932at2"/>
<dbReference type="RefSeq" id="WP_113033950.1">
    <property type="nucleotide sequence ID" value="NZ_QMFB01000017.1"/>
</dbReference>
<dbReference type="SUPFAM" id="SSF52172">
    <property type="entry name" value="CheY-like"/>
    <property type="match status" value="1"/>
</dbReference>
<evidence type="ECO:0000256" key="4">
    <source>
        <dbReference type="PROSITE-ProRule" id="PRU00169"/>
    </source>
</evidence>
<dbReference type="AlphaFoldDB" id="A0A329MD55"/>
<name>A0A329MD55_9BACL</name>
<dbReference type="Pfam" id="PF12833">
    <property type="entry name" value="HTH_18"/>
    <property type="match status" value="1"/>
</dbReference>
<dbReference type="Proteomes" id="UP000250369">
    <property type="component" value="Unassembled WGS sequence"/>
</dbReference>
<dbReference type="GO" id="GO:0000160">
    <property type="term" value="P:phosphorelay signal transduction system"/>
    <property type="evidence" value="ECO:0007669"/>
    <property type="project" value="InterPro"/>
</dbReference>
<dbReference type="InterPro" id="IPR009057">
    <property type="entry name" value="Homeodomain-like_sf"/>
</dbReference>
<evidence type="ECO:0000259" key="5">
    <source>
        <dbReference type="PROSITE" id="PS01124"/>
    </source>
</evidence>
<dbReference type="CDD" id="cd17536">
    <property type="entry name" value="REC_YesN-like"/>
    <property type="match status" value="1"/>
</dbReference>
<evidence type="ECO:0000256" key="3">
    <source>
        <dbReference type="ARBA" id="ARBA00023163"/>
    </source>
</evidence>
<accession>A0A329MD55</accession>
<dbReference type="PANTHER" id="PTHR43280:SF28">
    <property type="entry name" value="HTH-TYPE TRANSCRIPTIONAL ACTIVATOR RHAS"/>
    <property type="match status" value="1"/>
</dbReference>